<sequence length="156" mass="17729">MMVTKPKSQEDDENEVSTELTLSCGFQTNVVKSCNPSSREAMEPTYSQQNYPLKVKNEVSTELTLSCVGSQSQTNYVNKRKESKSTSSFMVASTTNNEFLSKNPEEEEEEEVSTALTLFDESWYRNSLKRKNMENFASNSKMKQEERTVLSVSDSE</sequence>
<feature type="region of interest" description="Disordered" evidence="1">
    <location>
        <begin position="95"/>
        <end position="114"/>
    </location>
</feature>
<dbReference type="EMBL" id="OIVN01006426">
    <property type="protein sequence ID" value="SPD32872.1"/>
    <property type="molecule type" value="Genomic_DNA"/>
</dbReference>
<dbReference type="AlphaFoldDB" id="A0A2N9J6L9"/>
<evidence type="ECO:0000256" key="1">
    <source>
        <dbReference type="SAM" id="MobiDB-lite"/>
    </source>
</evidence>
<protein>
    <submittedName>
        <fullName evidence="2">Uncharacterized protein</fullName>
    </submittedName>
</protein>
<feature type="region of interest" description="Disordered" evidence="1">
    <location>
        <begin position="134"/>
        <end position="156"/>
    </location>
</feature>
<organism evidence="2">
    <name type="scientific">Fagus sylvatica</name>
    <name type="common">Beechnut</name>
    <dbReference type="NCBI Taxonomy" id="28930"/>
    <lineage>
        <taxon>Eukaryota</taxon>
        <taxon>Viridiplantae</taxon>
        <taxon>Streptophyta</taxon>
        <taxon>Embryophyta</taxon>
        <taxon>Tracheophyta</taxon>
        <taxon>Spermatophyta</taxon>
        <taxon>Magnoliopsida</taxon>
        <taxon>eudicotyledons</taxon>
        <taxon>Gunneridae</taxon>
        <taxon>Pentapetalae</taxon>
        <taxon>rosids</taxon>
        <taxon>fabids</taxon>
        <taxon>Fagales</taxon>
        <taxon>Fagaceae</taxon>
        <taxon>Fagus</taxon>
    </lineage>
</organism>
<reference evidence="2" key="1">
    <citation type="submission" date="2018-02" db="EMBL/GenBank/DDBJ databases">
        <authorList>
            <person name="Cohen D.B."/>
            <person name="Kent A.D."/>
        </authorList>
    </citation>
    <scope>NUCLEOTIDE SEQUENCE</scope>
</reference>
<name>A0A2N9J6L9_FAGSY</name>
<accession>A0A2N9J6L9</accession>
<evidence type="ECO:0000313" key="2">
    <source>
        <dbReference type="EMBL" id="SPD32872.1"/>
    </source>
</evidence>
<gene>
    <name evidence="2" type="ORF">FSB_LOCUS60754</name>
</gene>
<proteinExistence type="predicted"/>